<evidence type="ECO:0000256" key="3">
    <source>
        <dbReference type="ARBA" id="ARBA00022723"/>
    </source>
</evidence>
<dbReference type="STRING" id="596151.DesfrDRAFT_3821"/>
<dbReference type="GO" id="GO:0003824">
    <property type="term" value="F:catalytic activity"/>
    <property type="evidence" value="ECO:0007669"/>
    <property type="project" value="InterPro"/>
</dbReference>
<evidence type="ECO:0000313" key="9">
    <source>
        <dbReference type="Proteomes" id="UP000006250"/>
    </source>
</evidence>
<keyword evidence="9" id="KW-1185">Reference proteome</keyword>
<dbReference type="OrthoDB" id="9804952at2"/>
<dbReference type="SFLD" id="SFLDG01123">
    <property type="entry name" value="methyltransferase_(Class_B)"/>
    <property type="match status" value="1"/>
</dbReference>
<sequence>MTPAIPVLVLNPPFLPDFSRPQRSPAVTKSGTLYFPLFLAQATALLEADGYDVDLLDAPAAGLDLPAVIARAERLRPVLAVIDTATPSIDADIAAAAALRRVLPGVFTVLVGPHASALPEDVLTSVPGAVCAVARREYDATVLELARVLESGPATEERLAKIEGLSFVDESGVAVHNPDRPYIEDLGKLPPVAPVYKRHLDIRRYFNPNAKPPMVTLSTSRGCPFRCSFCLHPQTLTGRKARYRPIEDVLDEVAWSLEHFPGLRTVFFEDDTLTADRARCKAFCAAIMRRGLRFEWSANSRADLAPDLLAAMGRAGCGQVCVGFESADPTALTSMKKGLTAARMERFRADAKAAGIKVHGCFIFGFPGDTRESIMATIDFAIKLAPDTAQFYPVMVYPGTEAYAEYAARGHITAETWRDWLTPKGLHNCVVRNETLGPRELVRLCDLARRRFYLRPSFLLKRAVSSLVSPGEMARNVRAGRVFVRHLLRGSQV</sequence>
<dbReference type="InterPro" id="IPR058240">
    <property type="entry name" value="rSAM_sf"/>
</dbReference>
<evidence type="ECO:0000259" key="6">
    <source>
        <dbReference type="PROSITE" id="PS51332"/>
    </source>
</evidence>
<protein>
    <submittedName>
        <fullName evidence="8">Radical SAM domain protein</fullName>
    </submittedName>
</protein>
<reference evidence="8 9" key="1">
    <citation type="submission" date="2010-08" db="EMBL/GenBank/DDBJ databases">
        <title>The draft genome of Desulfovibrio fructosovorans JJ.</title>
        <authorList>
            <consortium name="US DOE Joint Genome Institute (JGI-PGF)"/>
            <person name="Lucas S."/>
            <person name="Copeland A."/>
            <person name="Lapidus A."/>
            <person name="Cheng J.-F."/>
            <person name="Bruce D."/>
            <person name="Goodwin L."/>
            <person name="Pitluck S."/>
            <person name="Land M.L."/>
            <person name="Hauser L."/>
            <person name="Chang Y.-J."/>
            <person name="Jeffries C."/>
            <person name="Wall J.D."/>
            <person name="Stahl D.A."/>
            <person name="Arkin A.P."/>
            <person name="Dehal P."/>
            <person name="Stolyar S.M."/>
            <person name="Hazen T.C."/>
            <person name="Woyke T.J."/>
        </authorList>
    </citation>
    <scope>NUCLEOTIDE SEQUENCE [LARGE SCALE GENOMIC DNA]</scope>
    <source>
        <strain evidence="8 9">JJ</strain>
    </source>
</reference>
<dbReference type="InterPro" id="IPR023404">
    <property type="entry name" value="rSAM_horseshoe"/>
</dbReference>
<dbReference type="SUPFAM" id="SSF102114">
    <property type="entry name" value="Radical SAM enzymes"/>
    <property type="match status" value="1"/>
</dbReference>
<keyword evidence="4" id="KW-0408">Iron</keyword>
<proteinExistence type="predicted"/>
<dbReference type="CDD" id="cd01335">
    <property type="entry name" value="Radical_SAM"/>
    <property type="match status" value="1"/>
</dbReference>
<dbReference type="EMBL" id="AECZ01000044">
    <property type="protein sequence ID" value="EFL49421.1"/>
    <property type="molecule type" value="Genomic_DNA"/>
</dbReference>
<dbReference type="PROSITE" id="PS51918">
    <property type="entry name" value="RADICAL_SAM"/>
    <property type="match status" value="1"/>
</dbReference>
<dbReference type="RefSeq" id="WP_005996629.1">
    <property type="nucleotide sequence ID" value="NZ_AECZ01000044.1"/>
</dbReference>
<dbReference type="PANTHER" id="PTHR43409">
    <property type="entry name" value="ANAEROBIC MAGNESIUM-PROTOPORPHYRIN IX MONOMETHYL ESTER CYCLASE-RELATED"/>
    <property type="match status" value="1"/>
</dbReference>
<dbReference type="SFLD" id="SFLDS00029">
    <property type="entry name" value="Radical_SAM"/>
    <property type="match status" value="1"/>
</dbReference>
<evidence type="ECO:0000259" key="7">
    <source>
        <dbReference type="PROSITE" id="PS51918"/>
    </source>
</evidence>
<evidence type="ECO:0000256" key="1">
    <source>
        <dbReference type="ARBA" id="ARBA00001966"/>
    </source>
</evidence>
<dbReference type="InterPro" id="IPR051198">
    <property type="entry name" value="BchE-like"/>
</dbReference>
<accession>E1K1S1</accession>
<dbReference type="eggNOG" id="COG1032">
    <property type="taxonomic scope" value="Bacteria"/>
</dbReference>
<dbReference type="Gene3D" id="3.40.50.280">
    <property type="entry name" value="Cobalamin-binding domain"/>
    <property type="match status" value="1"/>
</dbReference>
<dbReference type="GO" id="GO:0005829">
    <property type="term" value="C:cytosol"/>
    <property type="evidence" value="ECO:0007669"/>
    <property type="project" value="TreeGrafter"/>
</dbReference>
<evidence type="ECO:0000313" key="8">
    <source>
        <dbReference type="EMBL" id="EFL49421.1"/>
    </source>
</evidence>
<dbReference type="Pfam" id="PF04055">
    <property type="entry name" value="Radical_SAM"/>
    <property type="match status" value="1"/>
</dbReference>
<gene>
    <name evidence="8" type="ORF">DesfrDRAFT_3821</name>
</gene>
<comment type="cofactor">
    <cofactor evidence="1">
        <name>[4Fe-4S] cluster</name>
        <dbReference type="ChEBI" id="CHEBI:49883"/>
    </cofactor>
</comment>
<feature type="domain" description="B12-binding" evidence="6">
    <location>
        <begin position="21"/>
        <end position="156"/>
    </location>
</feature>
<dbReference type="SFLD" id="SFLDG01082">
    <property type="entry name" value="B12-binding_domain_containing"/>
    <property type="match status" value="1"/>
</dbReference>
<dbReference type="Pfam" id="PF02310">
    <property type="entry name" value="B12-binding"/>
    <property type="match status" value="1"/>
</dbReference>
<dbReference type="InterPro" id="IPR006638">
    <property type="entry name" value="Elp3/MiaA/NifB-like_rSAM"/>
</dbReference>
<name>E1K1S1_SOLFR</name>
<comment type="caution">
    <text evidence="8">The sequence shown here is derived from an EMBL/GenBank/DDBJ whole genome shotgun (WGS) entry which is preliminary data.</text>
</comment>
<dbReference type="AlphaFoldDB" id="E1K1S1"/>
<dbReference type="SMART" id="SM00729">
    <property type="entry name" value="Elp3"/>
    <property type="match status" value="1"/>
</dbReference>
<dbReference type="GO" id="GO:0051539">
    <property type="term" value="F:4 iron, 4 sulfur cluster binding"/>
    <property type="evidence" value="ECO:0007669"/>
    <property type="project" value="UniProtKB-KW"/>
</dbReference>
<evidence type="ECO:0000256" key="2">
    <source>
        <dbReference type="ARBA" id="ARBA00022691"/>
    </source>
</evidence>
<feature type="domain" description="Radical SAM core" evidence="7">
    <location>
        <begin position="209"/>
        <end position="439"/>
    </location>
</feature>
<dbReference type="InterPro" id="IPR006158">
    <property type="entry name" value="Cobalamin-bd"/>
</dbReference>
<dbReference type="GO" id="GO:0046872">
    <property type="term" value="F:metal ion binding"/>
    <property type="evidence" value="ECO:0007669"/>
    <property type="project" value="UniProtKB-KW"/>
</dbReference>
<dbReference type="GO" id="GO:0031419">
    <property type="term" value="F:cobalamin binding"/>
    <property type="evidence" value="ECO:0007669"/>
    <property type="project" value="InterPro"/>
</dbReference>
<dbReference type="Proteomes" id="UP000006250">
    <property type="component" value="Unassembled WGS sequence"/>
</dbReference>
<dbReference type="Gene3D" id="3.80.30.20">
    <property type="entry name" value="tm_1862 like domain"/>
    <property type="match status" value="1"/>
</dbReference>
<keyword evidence="3" id="KW-0479">Metal-binding</keyword>
<dbReference type="PANTHER" id="PTHR43409:SF16">
    <property type="entry name" value="SLR0320 PROTEIN"/>
    <property type="match status" value="1"/>
</dbReference>
<dbReference type="InterPro" id="IPR034466">
    <property type="entry name" value="Methyltransferase_Class_B"/>
</dbReference>
<dbReference type="InterPro" id="IPR007197">
    <property type="entry name" value="rSAM"/>
</dbReference>
<evidence type="ECO:0000256" key="5">
    <source>
        <dbReference type="ARBA" id="ARBA00023014"/>
    </source>
</evidence>
<evidence type="ECO:0000256" key="4">
    <source>
        <dbReference type="ARBA" id="ARBA00023004"/>
    </source>
</evidence>
<organism evidence="8 9">
    <name type="scientific">Solidesulfovibrio fructosivorans JJ]</name>
    <dbReference type="NCBI Taxonomy" id="596151"/>
    <lineage>
        <taxon>Bacteria</taxon>
        <taxon>Pseudomonadati</taxon>
        <taxon>Thermodesulfobacteriota</taxon>
        <taxon>Desulfovibrionia</taxon>
        <taxon>Desulfovibrionales</taxon>
        <taxon>Desulfovibrionaceae</taxon>
        <taxon>Solidesulfovibrio</taxon>
    </lineage>
</organism>
<dbReference type="PROSITE" id="PS51332">
    <property type="entry name" value="B12_BINDING"/>
    <property type="match status" value="1"/>
</dbReference>
<keyword evidence="5" id="KW-0411">Iron-sulfur</keyword>
<keyword evidence="2" id="KW-0949">S-adenosyl-L-methionine</keyword>